<dbReference type="InterPro" id="IPR002123">
    <property type="entry name" value="Plipid/glycerol_acylTrfase"/>
</dbReference>
<evidence type="ECO:0000256" key="4">
    <source>
        <dbReference type="ARBA" id="ARBA00023098"/>
    </source>
</evidence>
<accession>A0A0S4KRJ5</accession>
<name>A0A0S4KRJ5_9BACT</name>
<dbReference type="PANTHER" id="PTHR10434">
    <property type="entry name" value="1-ACYL-SN-GLYCEROL-3-PHOSPHATE ACYLTRANSFERASE"/>
    <property type="match status" value="1"/>
</dbReference>
<dbReference type="Proteomes" id="UP000066284">
    <property type="component" value="Chromosome 1"/>
</dbReference>
<keyword evidence="3 8" id="KW-0808">Transferase</keyword>
<dbReference type="OrthoDB" id="9806880at2"/>
<protein>
    <submittedName>
        <fullName evidence="8">Putative Phospholipid/glycerol acyltransferase</fullName>
    </submittedName>
</protein>
<dbReference type="Pfam" id="PF01553">
    <property type="entry name" value="Acyltransferase"/>
    <property type="match status" value="1"/>
</dbReference>
<keyword evidence="9" id="KW-1185">Reference proteome</keyword>
<evidence type="ECO:0000256" key="5">
    <source>
        <dbReference type="ARBA" id="ARBA00023315"/>
    </source>
</evidence>
<evidence type="ECO:0000256" key="2">
    <source>
        <dbReference type="ARBA" id="ARBA00022516"/>
    </source>
</evidence>
<dbReference type="KEGG" id="nio:NITINOP_1670"/>
<evidence type="ECO:0000256" key="6">
    <source>
        <dbReference type="SAM" id="MobiDB-lite"/>
    </source>
</evidence>
<keyword evidence="2" id="KW-0444">Lipid biosynthesis</keyword>
<dbReference type="GO" id="GO:0003841">
    <property type="term" value="F:1-acylglycerol-3-phosphate O-acyltransferase activity"/>
    <property type="evidence" value="ECO:0007669"/>
    <property type="project" value="TreeGrafter"/>
</dbReference>
<comment type="pathway">
    <text evidence="1">Lipid metabolism.</text>
</comment>
<dbReference type="SUPFAM" id="SSF69593">
    <property type="entry name" value="Glycerol-3-phosphate (1)-acyltransferase"/>
    <property type="match status" value="1"/>
</dbReference>
<reference evidence="9" key="1">
    <citation type="submission" date="2015-09" db="EMBL/GenBank/DDBJ databases">
        <authorList>
            <person name="Daims H."/>
        </authorList>
    </citation>
    <scope>NUCLEOTIDE SEQUENCE [LARGE SCALE GENOMIC DNA]</scope>
</reference>
<sequence>MPSARTGCLTRIGRGIRLIGKLAEALILVCLVFPRIESSRHDGIIERWCREVLDLLQIHVVIHGEIPATPLSSTVFVANHISWIDILLLLSWQPMRFIAKKEVKGWPIIGYLASQTGTWFFKRTSPHELADVMRATSLVLHQGGCIAFFPEGTTTDGTSVHTFHSGLFESAIRANAPVRPVGISYLKPDGSPDAGIAFVGDESLVSSILNVLSRPTTIARLSFSPPIDGSMGDRRRLAALCQKAVERSLADPATFPLGSNASPLPDAHGSSSPVAAA</sequence>
<feature type="region of interest" description="Disordered" evidence="6">
    <location>
        <begin position="255"/>
        <end position="277"/>
    </location>
</feature>
<evidence type="ECO:0000259" key="7">
    <source>
        <dbReference type="SMART" id="SM00563"/>
    </source>
</evidence>
<gene>
    <name evidence="8" type="ORF">NITINOP_1670</name>
</gene>
<proteinExistence type="predicted"/>
<evidence type="ECO:0000256" key="3">
    <source>
        <dbReference type="ARBA" id="ARBA00022679"/>
    </source>
</evidence>
<dbReference type="STRING" id="1715989.NITINOP_1670"/>
<dbReference type="RefSeq" id="WP_062484631.1">
    <property type="nucleotide sequence ID" value="NZ_LN885086.1"/>
</dbReference>
<dbReference type="PANTHER" id="PTHR10434:SF64">
    <property type="entry name" value="1-ACYL-SN-GLYCEROL-3-PHOSPHATE ACYLTRANSFERASE-RELATED"/>
    <property type="match status" value="1"/>
</dbReference>
<keyword evidence="5 8" id="KW-0012">Acyltransferase</keyword>
<organism evidence="8 9">
    <name type="scientific">Candidatus Nitrospira inopinata</name>
    <dbReference type="NCBI Taxonomy" id="1715989"/>
    <lineage>
        <taxon>Bacteria</taxon>
        <taxon>Pseudomonadati</taxon>
        <taxon>Nitrospirota</taxon>
        <taxon>Nitrospiria</taxon>
        <taxon>Nitrospirales</taxon>
        <taxon>Nitrospiraceae</taxon>
        <taxon>Nitrospira</taxon>
    </lineage>
</organism>
<evidence type="ECO:0000313" key="8">
    <source>
        <dbReference type="EMBL" id="CUQ66645.1"/>
    </source>
</evidence>
<keyword evidence="4" id="KW-0443">Lipid metabolism</keyword>
<dbReference type="EMBL" id="LN885086">
    <property type="protein sequence ID" value="CUQ66645.1"/>
    <property type="molecule type" value="Genomic_DNA"/>
</dbReference>
<dbReference type="GO" id="GO:0006654">
    <property type="term" value="P:phosphatidic acid biosynthetic process"/>
    <property type="evidence" value="ECO:0007669"/>
    <property type="project" value="TreeGrafter"/>
</dbReference>
<evidence type="ECO:0000313" key="9">
    <source>
        <dbReference type="Proteomes" id="UP000066284"/>
    </source>
</evidence>
<dbReference type="SMART" id="SM00563">
    <property type="entry name" value="PlsC"/>
    <property type="match status" value="1"/>
</dbReference>
<feature type="domain" description="Phospholipid/glycerol acyltransferase" evidence="7">
    <location>
        <begin position="74"/>
        <end position="186"/>
    </location>
</feature>
<dbReference type="AlphaFoldDB" id="A0A0S4KRJ5"/>
<evidence type="ECO:0000256" key="1">
    <source>
        <dbReference type="ARBA" id="ARBA00005189"/>
    </source>
</evidence>
<dbReference type="CDD" id="cd07989">
    <property type="entry name" value="LPLAT_AGPAT-like"/>
    <property type="match status" value="1"/>
</dbReference>